<evidence type="ECO:0000313" key="1">
    <source>
        <dbReference type="EMBL" id="GAA3773234.1"/>
    </source>
</evidence>
<organism evidence="1 2">
    <name type="scientific">Flavobacterium ginsengiterrae</name>
    <dbReference type="NCBI Taxonomy" id="871695"/>
    <lineage>
        <taxon>Bacteria</taxon>
        <taxon>Pseudomonadati</taxon>
        <taxon>Bacteroidota</taxon>
        <taxon>Flavobacteriia</taxon>
        <taxon>Flavobacteriales</taxon>
        <taxon>Flavobacteriaceae</taxon>
        <taxon>Flavobacterium</taxon>
    </lineage>
</organism>
<sequence length="66" mass="7892">MTSLYMPIAPGYKQYNTYKNQWEYYDNRTQSQGYQIQPAQSSVNLDLVQKTLSYKQSKYDVNLKRI</sequence>
<keyword evidence="2" id="KW-1185">Reference proteome</keyword>
<comment type="caution">
    <text evidence="1">The sequence shown here is derived from an EMBL/GenBank/DDBJ whole genome shotgun (WGS) entry which is preliminary data.</text>
</comment>
<dbReference type="EMBL" id="BAABDU010000004">
    <property type="protein sequence ID" value="GAA3773234.1"/>
    <property type="molecule type" value="Genomic_DNA"/>
</dbReference>
<gene>
    <name evidence="1" type="ORF">GCM10022423_29630</name>
</gene>
<protein>
    <submittedName>
        <fullName evidence="1">Uncharacterized protein</fullName>
    </submittedName>
</protein>
<dbReference type="Proteomes" id="UP001500748">
    <property type="component" value="Unassembled WGS sequence"/>
</dbReference>
<name>A0ABP7GXU3_9FLAO</name>
<reference evidence="2" key="1">
    <citation type="journal article" date="2019" name="Int. J. Syst. Evol. Microbiol.">
        <title>The Global Catalogue of Microorganisms (GCM) 10K type strain sequencing project: providing services to taxonomists for standard genome sequencing and annotation.</title>
        <authorList>
            <consortium name="The Broad Institute Genomics Platform"/>
            <consortium name="The Broad Institute Genome Sequencing Center for Infectious Disease"/>
            <person name="Wu L."/>
            <person name="Ma J."/>
        </authorList>
    </citation>
    <scope>NUCLEOTIDE SEQUENCE [LARGE SCALE GENOMIC DNA]</scope>
    <source>
        <strain evidence="2">JCM 17337</strain>
    </source>
</reference>
<proteinExistence type="predicted"/>
<evidence type="ECO:0000313" key="2">
    <source>
        <dbReference type="Proteomes" id="UP001500748"/>
    </source>
</evidence>
<accession>A0ABP7GXU3</accession>